<dbReference type="Gene3D" id="3.40.1420.30">
    <property type="match status" value="1"/>
</dbReference>
<gene>
    <name evidence="3" type="ORF">F2Y07_09270</name>
</gene>
<dbReference type="Pfam" id="PF11396">
    <property type="entry name" value="PepSY_like"/>
    <property type="match status" value="1"/>
</dbReference>
<feature type="signal peptide" evidence="1">
    <location>
        <begin position="1"/>
        <end position="20"/>
    </location>
</feature>
<feature type="domain" description="Putative beta-lactamase-inhibitor-like PepSY-like" evidence="2">
    <location>
        <begin position="61"/>
        <end position="141"/>
    </location>
</feature>
<evidence type="ECO:0000313" key="4">
    <source>
        <dbReference type="Proteomes" id="UP000322658"/>
    </source>
</evidence>
<name>A0A5B3GNX2_9BACT</name>
<dbReference type="RefSeq" id="WP_022062603.1">
    <property type="nucleotide sequence ID" value="NZ_CATVWL010000041.1"/>
</dbReference>
<protein>
    <recommendedName>
        <fullName evidence="2">Putative beta-lactamase-inhibitor-like PepSY-like domain-containing protein</fullName>
    </recommendedName>
</protein>
<dbReference type="EMBL" id="VVXJ01000019">
    <property type="protein sequence ID" value="KAA2375086.1"/>
    <property type="molecule type" value="Genomic_DNA"/>
</dbReference>
<feature type="chain" id="PRO_5022736541" description="Putative beta-lactamase-inhibitor-like PepSY-like domain-containing protein" evidence="1">
    <location>
        <begin position="21"/>
        <end position="145"/>
    </location>
</feature>
<dbReference type="InterPro" id="IPR021533">
    <property type="entry name" value="PepSY-like"/>
</dbReference>
<comment type="caution">
    <text evidence="3">The sequence shown here is derived from an EMBL/GenBank/DDBJ whole genome shotgun (WGS) entry which is preliminary data.</text>
</comment>
<accession>A0A5B3GNX2</accession>
<sequence length="145" mass="16215">MKRFWIALLGAGLFATAAFAGGDEVPVRMHELPDAAKTLVKKYFHDIEVVSATMEKGVAPSYEVRLADGTKIDFDTRGEWTDVERPGGVVPDGLIPQPILKFVAANYPGRHVRGVERDGRNHEITLDNGLELKFNRRFRLVETDH</sequence>
<dbReference type="AlphaFoldDB" id="A0A5B3GNX2"/>
<dbReference type="SUPFAM" id="SSF160574">
    <property type="entry name" value="BT0923-like"/>
    <property type="match status" value="1"/>
</dbReference>
<proteinExistence type="predicted"/>
<dbReference type="Proteomes" id="UP000322658">
    <property type="component" value="Unassembled WGS sequence"/>
</dbReference>
<organism evidence="3 4">
    <name type="scientific">Alistipes shahii</name>
    <dbReference type="NCBI Taxonomy" id="328814"/>
    <lineage>
        <taxon>Bacteria</taxon>
        <taxon>Pseudomonadati</taxon>
        <taxon>Bacteroidota</taxon>
        <taxon>Bacteroidia</taxon>
        <taxon>Bacteroidales</taxon>
        <taxon>Rikenellaceae</taxon>
        <taxon>Alistipes</taxon>
    </lineage>
</organism>
<keyword evidence="1" id="KW-0732">Signal</keyword>
<evidence type="ECO:0000313" key="3">
    <source>
        <dbReference type="EMBL" id="KAA2375086.1"/>
    </source>
</evidence>
<evidence type="ECO:0000256" key="1">
    <source>
        <dbReference type="SAM" id="SignalP"/>
    </source>
</evidence>
<evidence type="ECO:0000259" key="2">
    <source>
        <dbReference type="Pfam" id="PF11396"/>
    </source>
</evidence>
<reference evidence="3 4" key="1">
    <citation type="journal article" date="2019" name="Nat. Med.">
        <title>A library of human gut bacterial isolates paired with longitudinal multiomics data enables mechanistic microbiome research.</title>
        <authorList>
            <person name="Poyet M."/>
            <person name="Groussin M."/>
            <person name="Gibbons S.M."/>
            <person name="Avila-Pacheco J."/>
            <person name="Jiang X."/>
            <person name="Kearney S.M."/>
            <person name="Perrotta A.R."/>
            <person name="Berdy B."/>
            <person name="Zhao S."/>
            <person name="Lieberman T.D."/>
            <person name="Swanson P.K."/>
            <person name="Smith M."/>
            <person name="Roesemann S."/>
            <person name="Alexander J.E."/>
            <person name="Rich S.A."/>
            <person name="Livny J."/>
            <person name="Vlamakis H."/>
            <person name="Clish C."/>
            <person name="Bullock K."/>
            <person name="Deik A."/>
            <person name="Scott J."/>
            <person name="Pierce K.A."/>
            <person name="Xavier R.J."/>
            <person name="Alm E.J."/>
        </authorList>
    </citation>
    <scope>NUCLEOTIDE SEQUENCE [LARGE SCALE GENOMIC DNA]</scope>
    <source>
        <strain evidence="3 4">BIOML-A1</strain>
    </source>
</reference>